<name>A0A7C8IMX8_9PLEO</name>
<dbReference type="PANTHER" id="PTHR15496:SF2">
    <property type="entry name" value="GENERAL TRANSCRIPTION FACTOR 3C POLYPEPTIDE 4"/>
    <property type="match status" value="1"/>
</dbReference>
<feature type="domain" description="Transcription factor IIIC putative zinc-finger" evidence="3">
    <location>
        <begin position="676"/>
        <end position="861"/>
    </location>
</feature>
<evidence type="ECO:0000256" key="1">
    <source>
        <dbReference type="SAM" id="MobiDB-lite"/>
    </source>
</evidence>
<evidence type="ECO:0000259" key="3">
    <source>
        <dbReference type="Pfam" id="PF12660"/>
    </source>
</evidence>
<gene>
    <name evidence="4" type="ORF">BDV95DRAFT_12314</name>
</gene>
<dbReference type="EMBL" id="JAADJZ010000001">
    <property type="protein sequence ID" value="KAF2878130.1"/>
    <property type="molecule type" value="Genomic_DNA"/>
</dbReference>
<dbReference type="GO" id="GO:0004402">
    <property type="term" value="F:histone acetyltransferase activity"/>
    <property type="evidence" value="ECO:0007669"/>
    <property type="project" value="InterPro"/>
</dbReference>
<dbReference type="AlphaFoldDB" id="A0A7C8IMX8"/>
<evidence type="ECO:0000313" key="4">
    <source>
        <dbReference type="EMBL" id="KAF2878130.1"/>
    </source>
</evidence>
<evidence type="ECO:0000313" key="5">
    <source>
        <dbReference type="Proteomes" id="UP000481861"/>
    </source>
</evidence>
<dbReference type="InterPro" id="IPR024761">
    <property type="entry name" value="TFIIIC_delta_N"/>
</dbReference>
<feature type="compositionally biased region" description="Basic and acidic residues" evidence="1">
    <location>
        <begin position="760"/>
        <end position="773"/>
    </location>
</feature>
<dbReference type="GO" id="GO:0000127">
    <property type="term" value="C:transcription factor TFIIIC complex"/>
    <property type="evidence" value="ECO:0007669"/>
    <property type="project" value="InterPro"/>
</dbReference>
<protein>
    <submittedName>
        <fullName evidence="4">Transcription factor IIIC subunit delta N-term-domain-containing protein</fullName>
    </submittedName>
</protein>
<proteinExistence type="predicted"/>
<feature type="region of interest" description="Disordered" evidence="1">
    <location>
        <begin position="737"/>
        <end position="794"/>
    </location>
</feature>
<accession>A0A7C8IMX8</accession>
<dbReference type="GO" id="GO:0006384">
    <property type="term" value="P:transcription initiation at RNA polymerase III promoter"/>
    <property type="evidence" value="ECO:0007669"/>
    <property type="project" value="InterPro"/>
</dbReference>
<feature type="domain" description="Transcription factor IIIC 90kDa subunit N-terminal" evidence="2">
    <location>
        <begin position="19"/>
        <end position="478"/>
    </location>
</feature>
<organism evidence="4 5">
    <name type="scientific">Massariosphaeria phaeospora</name>
    <dbReference type="NCBI Taxonomy" id="100035"/>
    <lineage>
        <taxon>Eukaryota</taxon>
        <taxon>Fungi</taxon>
        <taxon>Dikarya</taxon>
        <taxon>Ascomycota</taxon>
        <taxon>Pezizomycotina</taxon>
        <taxon>Dothideomycetes</taxon>
        <taxon>Pleosporomycetidae</taxon>
        <taxon>Pleosporales</taxon>
        <taxon>Pleosporales incertae sedis</taxon>
        <taxon>Massariosphaeria</taxon>
    </lineage>
</organism>
<dbReference type="PANTHER" id="PTHR15496">
    <property type="entry name" value="GENERAL TRANSCRIPTION FACTOR 3C POLYPEPTIDE 4 FAMILY"/>
    <property type="match status" value="1"/>
</dbReference>
<dbReference type="Pfam" id="PF12660">
    <property type="entry name" value="zf-TFIIIC"/>
    <property type="match status" value="1"/>
</dbReference>
<keyword evidence="5" id="KW-1185">Reference proteome</keyword>
<dbReference type="Proteomes" id="UP000481861">
    <property type="component" value="Unassembled WGS sequence"/>
</dbReference>
<comment type="caution">
    <text evidence="4">The sequence shown here is derived from an EMBL/GenBank/DDBJ whole genome shotgun (WGS) entry which is preliminary data.</text>
</comment>
<reference evidence="4 5" key="1">
    <citation type="submission" date="2020-01" db="EMBL/GenBank/DDBJ databases">
        <authorList>
            <consortium name="DOE Joint Genome Institute"/>
            <person name="Haridas S."/>
            <person name="Albert R."/>
            <person name="Binder M."/>
            <person name="Bloem J."/>
            <person name="Labutti K."/>
            <person name="Salamov A."/>
            <person name="Andreopoulos B."/>
            <person name="Baker S.E."/>
            <person name="Barry K."/>
            <person name="Bills G."/>
            <person name="Bluhm B.H."/>
            <person name="Cannon C."/>
            <person name="Castanera R."/>
            <person name="Culley D.E."/>
            <person name="Daum C."/>
            <person name="Ezra D."/>
            <person name="Gonzalez J.B."/>
            <person name="Henrissat B."/>
            <person name="Kuo A."/>
            <person name="Liang C."/>
            <person name="Lipzen A."/>
            <person name="Lutzoni F."/>
            <person name="Magnuson J."/>
            <person name="Mondo S."/>
            <person name="Nolan M."/>
            <person name="Ohm R."/>
            <person name="Pangilinan J."/>
            <person name="Park H.-J.H."/>
            <person name="Ramirez L."/>
            <person name="Alfaro M."/>
            <person name="Sun H."/>
            <person name="Tritt A."/>
            <person name="Yoshinaga Y."/>
            <person name="Zwiers L.-H.L."/>
            <person name="Turgeon B.G."/>
            <person name="Goodwin S.B."/>
            <person name="Spatafora J.W."/>
            <person name="Crous P.W."/>
            <person name="Grigoriev I.V."/>
        </authorList>
    </citation>
    <scope>NUCLEOTIDE SEQUENCE [LARGE SCALE GENOMIC DNA]</scope>
    <source>
        <strain evidence="4 5">CBS 611.86</strain>
    </source>
</reference>
<dbReference type="InterPro" id="IPR044230">
    <property type="entry name" value="GTF3C4"/>
</dbReference>
<dbReference type="Pfam" id="PF12657">
    <property type="entry name" value="TFIIIC_delta"/>
    <property type="match status" value="1"/>
</dbReference>
<sequence>MSDVTTLLLWPSGEDALHWSQDGIMALASDEQVELLFPNNESEDSDNELSKWQHITLQMPWFSHKELPVKQPAPRQTFSVGEEISSSCTIDIAWSPAGIAKHRKCALAALTSNLVLSIWSSDGNLEEVLHWKRRLIINDALKEYCKTNPAAEESHITDNEAEQQRLQKRIRAFAWAPTMYATPLSSTCGTRLAYGQQLLAVSDDDNRVVFLIVESPTSTLGVEKRWVAEVLSSFSTTPEIETVFSDPILFDDLLRQQRHVSHLAWSPWTIRGEWYHSVIAYTTNDDVRARVITYWRDTIGFGPEIVYPDIDSVRFAGPIKWSPEVEDNDTLRLAVFTRTQLICLSISASDGSILSRYPHDLEDRCWDPVSGVVWDRASQSLRLQFSLVDSTTECSTTAVELSPTGLEVLPSQNWKEQIGNNETLFSAQYELKGNSTAKVWGLATSPMGDFIASCHTLHPTDMLEYGAPQNRQTTITVNTLRPFRSYQLSSEARAPNQLSFSKGEVTAEGLVFTIRKWLDNIVEETGHIPAFQKELLATLLQTYVSTPNTSSTTGTLASTSLSQDLESLVVAFKHQAFLDPHSLRDRFEIMISTVCDPQASWALPRALIAFRLAQHIQNLPAILSQAGDFSSDILSQSHQVTNLIFQIINQTSPATEVAPGTEVTTQPLPTSPISYQETCDFCAADIPFTDVETATCARGHQFVRCGLSFLAIQAPRITKYCGICNTPFLSEDFVAAQEGETDSETAAQEPATKNQAHGSGHGEDTEMPDRPDENGTGGAKAPAEKDGPNGQVEIRNGTFRGVVQGESMDWATPKVDGPPEDVAVNGEGDGEEDGGRIEVPLTLARVLFLGCDACVYCGGKFTG</sequence>
<dbReference type="OrthoDB" id="6021743at2759"/>
<evidence type="ECO:0000259" key="2">
    <source>
        <dbReference type="Pfam" id="PF12657"/>
    </source>
</evidence>
<dbReference type="InterPro" id="IPR024764">
    <property type="entry name" value="TFIIIC_Znf"/>
</dbReference>